<protein>
    <submittedName>
        <fullName evidence="1">Uncharacterized protein</fullName>
    </submittedName>
</protein>
<reference evidence="1" key="1">
    <citation type="submission" date="2014-09" db="EMBL/GenBank/DDBJ databases">
        <authorList>
            <person name="Magalhaes I.L.F."/>
            <person name="Oliveira U."/>
            <person name="Santos F.R."/>
            <person name="Vidigal T.H.D.A."/>
            <person name="Brescovit A.D."/>
            <person name="Santos A.J."/>
        </authorList>
    </citation>
    <scope>NUCLEOTIDE SEQUENCE</scope>
    <source>
        <tissue evidence="1">Shoot tissue taken approximately 20 cm above the soil surface</tissue>
    </source>
</reference>
<dbReference type="AlphaFoldDB" id="A0A0A9G2H7"/>
<reference evidence="1" key="2">
    <citation type="journal article" date="2015" name="Data Brief">
        <title>Shoot transcriptome of the giant reed, Arundo donax.</title>
        <authorList>
            <person name="Barrero R.A."/>
            <person name="Guerrero F.D."/>
            <person name="Moolhuijzen P."/>
            <person name="Goolsby J.A."/>
            <person name="Tidwell J."/>
            <person name="Bellgard S.E."/>
            <person name="Bellgard M.I."/>
        </authorList>
    </citation>
    <scope>NUCLEOTIDE SEQUENCE</scope>
    <source>
        <tissue evidence="1">Shoot tissue taken approximately 20 cm above the soil surface</tissue>
    </source>
</reference>
<evidence type="ECO:0000313" key="1">
    <source>
        <dbReference type="EMBL" id="JAE17654.1"/>
    </source>
</evidence>
<proteinExistence type="predicted"/>
<dbReference type="EMBL" id="GBRH01180242">
    <property type="protein sequence ID" value="JAE17654.1"/>
    <property type="molecule type" value="Transcribed_RNA"/>
</dbReference>
<name>A0A0A9G2H7_ARUDO</name>
<accession>A0A0A9G2H7</accession>
<organism evidence="1">
    <name type="scientific">Arundo donax</name>
    <name type="common">Giant reed</name>
    <name type="synonym">Donax arundinaceus</name>
    <dbReference type="NCBI Taxonomy" id="35708"/>
    <lineage>
        <taxon>Eukaryota</taxon>
        <taxon>Viridiplantae</taxon>
        <taxon>Streptophyta</taxon>
        <taxon>Embryophyta</taxon>
        <taxon>Tracheophyta</taxon>
        <taxon>Spermatophyta</taxon>
        <taxon>Magnoliopsida</taxon>
        <taxon>Liliopsida</taxon>
        <taxon>Poales</taxon>
        <taxon>Poaceae</taxon>
        <taxon>PACMAD clade</taxon>
        <taxon>Arundinoideae</taxon>
        <taxon>Arundineae</taxon>
        <taxon>Arundo</taxon>
    </lineage>
</organism>
<sequence>MEASSLKNEAFQATVMLKRRIRK</sequence>